<evidence type="ECO:0000313" key="6">
    <source>
        <dbReference type="EMBL" id="CAB5013647.1"/>
    </source>
</evidence>
<feature type="domain" description="PDZ" evidence="4">
    <location>
        <begin position="319"/>
        <end position="398"/>
    </location>
</feature>
<keyword evidence="2" id="KW-0645">Protease</keyword>
<dbReference type="InterPro" id="IPR036034">
    <property type="entry name" value="PDZ_sf"/>
</dbReference>
<comment type="similarity">
    <text evidence="1">Belongs to the peptidase S1C family.</text>
</comment>
<evidence type="ECO:0000256" key="1">
    <source>
        <dbReference type="ARBA" id="ARBA00010541"/>
    </source>
</evidence>
<dbReference type="SMART" id="SM00228">
    <property type="entry name" value="PDZ"/>
    <property type="match status" value="1"/>
</dbReference>
<dbReference type="Pfam" id="PF13365">
    <property type="entry name" value="Trypsin_2"/>
    <property type="match status" value="1"/>
</dbReference>
<dbReference type="SUPFAM" id="SSF50494">
    <property type="entry name" value="Trypsin-like serine proteases"/>
    <property type="match status" value="1"/>
</dbReference>
<dbReference type="PANTHER" id="PTHR43343">
    <property type="entry name" value="PEPTIDASE S12"/>
    <property type="match status" value="1"/>
</dbReference>
<evidence type="ECO:0000256" key="2">
    <source>
        <dbReference type="ARBA" id="ARBA00022670"/>
    </source>
</evidence>
<evidence type="ECO:0000313" key="5">
    <source>
        <dbReference type="EMBL" id="CAB4956940.1"/>
    </source>
</evidence>
<dbReference type="InterPro" id="IPR001478">
    <property type="entry name" value="PDZ"/>
</dbReference>
<dbReference type="GO" id="GO:0004252">
    <property type="term" value="F:serine-type endopeptidase activity"/>
    <property type="evidence" value="ECO:0007669"/>
    <property type="project" value="InterPro"/>
</dbReference>
<name>A0A6J7Q7M4_9ZZZZ</name>
<dbReference type="Gene3D" id="2.40.10.10">
    <property type="entry name" value="Trypsin-like serine proteases"/>
    <property type="match status" value="2"/>
</dbReference>
<keyword evidence="3" id="KW-0378">Hydrolase</keyword>
<gene>
    <name evidence="5" type="ORF">UFOPK3773_01750</name>
    <name evidence="6" type="ORF">UFOPK3992_01348</name>
</gene>
<evidence type="ECO:0000256" key="3">
    <source>
        <dbReference type="ARBA" id="ARBA00022801"/>
    </source>
</evidence>
<proteinExistence type="inferred from homology"/>
<dbReference type="InterPro" id="IPR051201">
    <property type="entry name" value="Chloro_Bact_Ser_Proteases"/>
</dbReference>
<dbReference type="PANTHER" id="PTHR43343:SF3">
    <property type="entry name" value="PROTEASE DO-LIKE 8, CHLOROPLASTIC"/>
    <property type="match status" value="1"/>
</dbReference>
<dbReference type="InterPro" id="IPR009003">
    <property type="entry name" value="Peptidase_S1_PA"/>
</dbReference>
<dbReference type="PRINTS" id="PR00834">
    <property type="entry name" value="PROTEASES2C"/>
</dbReference>
<organism evidence="6">
    <name type="scientific">freshwater metagenome</name>
    <dbReference type="NCBI Taxonomy" id="449393"/>
    <lineage>
        <taxon>unclassified sequences</taxon>
        <taxon>metagenomes</taxon>
        <taxon>ecological metagenomes</taxon>
    </lineage>
</organism>
<dbReference type="PROSITE" id="PS50106">
    <property type="entry name" value="PDZ"/>
    <property type="match status" value="1"/>
</dbReference>
<reference evidence="6" key="1">
    <citation type="submission" date="2020-05" db="EMBL/GenBank/DDBJ databases">
        <authorList>
            <person name="Chiriac C."/>
            <person name="Salcher M."/>
            <person name="Ghai R."/>
            <person name="Kavagutti S V."/>
        </authorList>
    </citation>
    <scope>NUCLEOTIDE SEQUENCE</scope>
</reference>
<dbReference type="AlphaFoldDB" id="A0A6J7Q7M4"/>
<accession>A0A6J7Q7M4</accession>
<dbReference type="EMBL" id="CAFBOZ010000201">
    <property type="protein sequence ID" value="CAB5013647.1"/>
    <property type="molecule type" value="Genomic_DNA"/>
</dbReference>
<dbReference type="InterPro" id="IPR043504">
    <property type="entry name" value="Peptidase_S1_PA_chymotrypsin"/>
</dbReference>
<dbReference type="Pfam" id="PF13180">
    <property type="entry name" value="PDZ_2"/>
    <property type="match status" value="1"/>
</dbReference>
<dbReference type="EMBL" id="CAFBNF010000233">
    <property type="protein sequence ID" value="CAB4956940.1"/>
    <property type="molecule type" value="Genomic_DNA"/>
</dbReference>
<dbReference type="Gene3D" id="2.30.42.10">
    <property type="match status" value="1"/>
</dbReference>
<protein>
    <submittedName>
        <fullName evidence="6">Unannotated protein</fullName>
    </submittedName>
</protein>
<evidence type="ECO:0000259" key="4">
    <source>
        <dbReference type="PROSITE" id="PS50106"/>
    </source>
</evidence>
<dbReference type="GO" id="GO:0006508">
    <property type="term" value="P:proteolysis"/>
    <property type="evidence" value="ECO:0007669"/>
    <property type="project" value="UniProtKB-KW"/>
</dbReference>
<dbReference type="SUPFAM" id="SSF50156">
    <property type="entry name" value="PDZ domain-like"/>
    <property type="match status" value="1"/>
</dbReference>
<sequence length="410" mass="39774">MDTSQFPYGPPQMPAQPPVSPWGAMGTSVLDAAPPTSGPYGYIPPPLIPTPAPAKRGGSGGRVVAGVALAALVAGGVGGYVGSTVANRNSTTVASTTITTSGGTSGGAMSRPANGSVASVAAAVSPSVVKIEASSGDTGGTGTGFIIKSDGYILTNNHVTAPGAQGTLTVQFQDGSTAKATLIGASPAYDVAVIKVDMTGLPAVKIGDANNVQVGDTAIAIGSPLGLEGTVTAGIISALNRPVTAGGNGEETSYINAIQTDAPINPGNSGGPLVNAAAEVIGINSAIAAMPSASGGQTGSIGLGFAIPIDTAIRLANEIISTGKATTPIMGVKLDMSAGSATISEVTPGGPGAAAGLQAGDIVVSVNGKKVGSSTDLIVAVRSNQPGDQVKLRVERSGSPVEVTLTLGSQ</sequence>
<dbReference type="InterPro" id="IPR001940">
    <property type="entry name" value="Peptidase_S1C"/>
</dbReference>